<evidence type="ECO:0000313" key="2">
    <source>
        <dbReference type="EMBL" id="RPA89832.1"/>
    </source>
</evidence>
<keyword evidence="1" id="KW-0732">Signal</keyword>
<feature type="signal peptide" evidence="1">
    <location>
        <begin position="1"/>
        <end position="20"/>
    </location>
</feature>
<dbReference type="Proteomes" id="UP000276215">
    <property type="component" value="Unassembled WGS sequence"/>
</dbReference>
<name>A0A3N4IUI4_9PEZI</name>
<dbReference type="EMBL" id="ML120554">
    <property type="protein sequence ID" value="RPA89832.1"/>
    <property type="molecule type" value="Genomic_DNA"/>
</dbReference>
<sequence>MCFCLFCVLLVCALVGEVVGVMCLATVFPRHVLCANDRQLGIHFLFAPTFFVHQPIHNNSIQYRGLDSTISYLSTMTKYLAIVNKTPAPPVRLKT</sequence>
<proteinExistence type="predicted"/>
<dbReference type="AlphaFoldDB" id="A0A3N4IUI4"/>
<reference evidence="2 3" key="1">
    <citation type="journal article" date="2018" name="Nat. Ecol. Evol.">
        <title>Pezizomycetes genomes reveal the molecular basis of ectomycorrhizal truffle lifestyle.</title>
        <authorList>
            <person name="Murat C."/>
            <person name="Payen T."/>
            <person name="Noel B."/>
            <person name="Kuo A."/>
            <person name="Morin E."/>
            <person name="Chen J."/>
            <person name="Kohler A."/>
            <person name="Krizsan K."/>
            <person name="Balestrini R."/>
            <person name="Da Silva C."/>
            <person name="Montanini B."/>
            <person name="Hainaut M."/>
            <person name="Levati E."/>
            <person name="Barry K.W."/>
            <person name="Belfiori B."/>
            <person name="Cichocki N."/>
            <person name="Clum A."/>
            <person name="Dockter R.B."/>
            <person name="Fauchery L."/>
            <person name="Guy J."/>
            <person name="Iotti M."/>
            <person name="Le Tacon F."/>
            <person name="Lindquist E.A."/>
            <person name="Lipzen A."/>
            <person name="Malagnac F."/>
            <person name="Mello A."/>
            <person name="Molinier V."/>
            <person name="Miyauchi S."/>
            <person name="Poulain J."/>
            <person name="Riccioni C."/>
            <person name="Rubini A."/>
            <person name="Sitrit Y."/>
            <person name="Splivallo R."/>
            <person name="Traeger S."/>
            <person name="Wang M."/>
            <person name="Zifcakova L."/>
            <person name="Wipf D."/>
            <person name="Zambonelli A."/>
            <person name="Paolocci F."/>
            <person name="Nowrousian M."/>
            <person name="Ottonello S."/>
            <person name="Baldrian P."/>
            <person name="Spatafora J.W."/>
            <person name="Henrissat B."/>
            <person name="Nagy L.G."/>
            <person name="Aury J.M."/>
            <person name="Wincker P."/>
            <person name="Grigoriev I.V."/>
            <person name="Bonfante P."/>
            <person name="Martin F.M."/>
        </authorList>
    </citation>
    <scope>NUCLEOTIDE SEQUENCE [LARGE SCALE GENOMIC DNA]</scope>
    <source>
        <strain evidence="2 3">120613-1</strain>
    </source>
</reference>
<evidence type="ECO:0000313" key="3">
    <source>
        <dbReference type="Proteomes" id="UP000276215"/>
    </source>
</evidence>
<keyword evidence="3" id="KW-1185">Reference proteome</keyword>
<feature type="chain" id="PRO_5018267885" description="Secreted protein" evidence="1">
    <location>
        <begin position="21"/>
        <end position="95"/>
    </location>
</feature>
<evidence type="ECO:0008006" key="4">
    <source>
        <dbReference type="Google" id="ProtNLM"/>
    </source>
</evidence>
<organism evidence="2 3">
    <name type="scientific">Choiromyces venosus 120613-1</name>
    <dbReference type="NCBI Taxonomy" id="1336337"/>
    <lineage>
        <taxon>Eukaryota</taxon>
        <taxon>Fungi</taxon>
        <taxon>Dikarya</taxon>
        <taxon>Ascomycota</taxon>
        <taxon>Pezizomycotina</taxon>
        <taxon>Pezizomycetes</taxon>
        <taxon>Pezizales</taxon>
        <taxon>Tuberaceae</taxon>
        <taxon>Choiromyces</taxon>
    </lineage>
</organism>
<evidence type="ECO:0000256" key="1">
    <source>
        <dbReference type="SAM" id="SignalP"/>
    </source>
</evidence>
<protein>
    <recommendedName>
        <fullName evidence="4">Secreted protein</fullName>
    </recommendedName>
</protein>
<gene>
    <name evidence="2" type="ORF">L873DRAFT_587785</name>
</gene>
<accession>A0A3N4IUI4</accession>